<feature type="compositionally biased region" description="Pro residues" evidence="1">
    <location>
        <begin position="74"/>
        <end position="141"/>
    </location>
</feature>
<evidence type="ECO:0000256" key="1">
    <source>
        <dbReference type="SAM" id="MobiDB-lite"/>
    </source>
</evidence>
<dbReference type="RefSeq" id="WP_160962914.1">
    <property type="nucleotide sequence ID" value="NZ_WVUD01000039.1"/>
</dbReference>
<evidence type="ECO:0000313" key="3">
    <source>
        <dbReference type="EMBL" id="MYL84676.1"/>
    </source>
</evidence>
<organism evidence="3 4">
    <name type="scientific">Solidesulfovibrio aerotolerans</name>
    <dbReference type="NCBI Taxonomy" id="295255"/>
    <lineage>
        <taxon>Bacteria</taxon>
        <taxon>Pseudomonadati</taxon>
        <taxon>Thermodesulfobacteriota</taxon>
        <taxon>Desulfovibrionia</taxon>
        <taxon>Desulfovibrionales</taxon>
        <taxon>Desulfovibrionaceae</taxon>
        <taxon>Solidesulfovibrio</taxon>
    </lineage>
</organism>
<evidence type="ECO:0000313" key="4">
    <source>
        <dbReference type="Proteomes" id="UP000482487"/>
    </source>
</evidence>
<dbReference type="AlphaFoldDB" id="A0A7C9NLB9"/>
<dbReference type="Pfam" id="PF06577">
    <property type="entry name" value="EipA"/>
    <property type="match status" value="1"/>
</dbReference>
<feature type="compositionally biased region" description="Low complexity" evidence="1">
    <location>
        <begin position="57"/>
        <end position="73"/>
    </location>
</feature>
<feature type="region of interest" description="Disordered" evidence="1">
    <location>
        <begin position="33"/>
        <end position="171"/>
    </location>
</feature>
<comment type="caution">
    <text evidence="3">The sequence shown here is derived from an EMBL/GenBank/DDBJ whole genome shotgun (WGS) entry which is preliminary data.</text>
</comment>
<dbReference type="PRINTS" id="PR01217">
    <property type="entry name" value="PRICHEXTENSN"/>
</dbReference>
<feature type="compositionally biased region" description="Low complexity" evidence="1">
    <location>
        <begin position="33"/>
        <end position="43"/>
    </location>
</feature>
<feature type="chain" id="PRO_5028897451" evidence="2">
    <location>
        <begin position="18"/>
        <end position="326"/>
    </location>
</feature>
<dbReference type="Proteomes" id="UP000482487">
    <property type="component" value="Unassembled WGS sequence"/>
</dbReference>
<keyword evidence="2" id="KW-0732">Signal</keyword>
<dbReference type="InterPro" id="IPR008325">
    <property type="entry name" value="EipA-like"/>
</dbReference>
<reference evidence="3 4" key="1">
    <citation type="submission" date="2020-01" db="EMBL/GenBank/DDBJ databases">
        <title>Genome sequence of Desulfovibrio aerotolerans DSM 16695(T).</title>
        <authorList>
            <person name="Karnachuk O."/>
            <person name="Avakyan M."/>
            <person name="Mardanov A."/>
            <person name="Kadnikov V."/>
            <person name="Ravin N."/>
        </authorList>
    </citation>
    <scope>NUCLEOTIDE SEQUENCE [LARGE SCALE GENOMIC DNA]</scope>
    <source>
        <strain evidence="3 4">DSM 16695</strain>
    </source>
</reference>
<dbReference type="OrthoDB" id="9796051at2"/>
<feature type="compositionally biased region" description="Pro residues" evidence="1">
    <location>
        <begin position="153"/>
        <end position="166"/>
    </location>
</feature>
<dbReference type="EMBL" id="WVUD01000039">
    <property type="protein sequence ID" value="MYL84676.1"/>
    <property type="molecule type" value="Genomic_DNA"/>
</dbReference>
<sequence length="326" mass="33482">MKRLVAITVLAGWYVLAAGTPCPAQVLKERSLADTPAKAAPAPQQTPPAPTGLGVEPAPQAPQSAPPAGSQYAAPPPAGSQPPPAGNQAPPPAGYQPSPPPGGNQPPPPAYGTPPPAGSQPPPAYGTPPPPAGYQPPPPAPGGGTMINGQPIGTPPPPTPPMPAKPGPYNRDEVNREVMGYFEGGSRGLAELVARAFRDLGQPTGFIKGNEGGGALLVGFRYGTGSLHLKGYPPLPIYWQSPSLGFDLGVNAGKVFTLVYGMTKPEQIFQRFPGVDGSAYILGGFGMNYQRSGDITLAPIRVGVGLRLGAALGYQVYTRDQEVNPF</sequence>
<gene>
    <name evidence="3" type="ORF">GTA51_16295</name>
</gene>
<evidence type="ECO:0000256" key="2">
    <source>
        <dbReference type="SAM" id="SignalP"/>
    </source>
</evidence>
<protein>
    <submittedName>
        <fullName evidence="3">DUF1134 domain-containing protein</fullName>
    </submittedName>
</protein>
<feature type="signal peptide" evidence="2">
    <location>
        <begin position="1"/>
        <end position="17"/>
    </location>
</feature>
<keyword evidence="4" id="KW-1185">Reference proteome</keyword>
<proteinExistence type="predicted"/>
<name>A0A7C9NLB9_9BACT</name>
<accession>A0A7C9NLB9</accession>